<evidence type="ECO:0000256" key="12">
    <source>
        <dbReference type="ARBA" id="ARBA00022958"/>
    </source>
</evidence>
<evidence type="ECO:0000256" key="13">
    <source>
        <dbReference type="ARBA" id="ARBA00022993"/>
    </source>
</evidence>
<dbReference type="NCBIfam" id="TIGR00671">
    <property type="entry name" value="baf"/>
    <property type="match status" value="1"/>
</dbReference>
<organism evidence="17 18">
    <name type="scientific">Pararcticibacter amylolyticus</name>
    <dbReference type="NCBI Taxonomy" id="2173175"/>
    <lineage>
        <taxon>Bacteria</taxon>
        <taxon>Pseudomonadati</taxon>
        <taxon>Bacteroidota</taxon>
        <taxon>Sphingobacteriia</taxon>
        <taxon>Sphingobacteriales</taxon>
        <taxon>Sphingobacteriaceae</taxon>
        <taxon>Pararcticibacter</taxon>
    </lineage>
</organism>
<evidence type="ECO:0000256" key="16">
    <source>
        <dbReference type="HAMAP-Rule" id="MF_01274"/>
    </source>
</evidence>
<dbReference type="RefSeq" id="WP_109413742.1">
    <property type="nucleotide sequence ID" value="NZ_QEAS01000001.1"/>
</dbReference>
<proteinExistence type="inferred from homology"/>
<dbReference type="GO" id="GO:0005737">
    <property type="term" value="C:cytoplasm"/>
    <property type="evidence" value="ECO:0007669"/>
    <property type="project" value="UniProtKB-SubCell"/>
</dbReference>
<name>A0A2U2PLN9_9SPHI</name>
<dbReference type="OrthoDB" id="9804707at2"/>
<dbReference type="EMBL" id="QEAS01000001">
    <property type="protein sequence ID" value="PWG82323.1"/>
    <property type="molecule type" value="Genomic_DNA"/>
</dbReference>
<dbReference type="InterPro" id="IPR043129">
    <property type="entry name" value="ATPase_NBD"/>
</dbReference>
<feature type="binding site" evidence="16">
    <location>
        <position position="86"/>
    </location>
    <ligand>
        <name>substrate</name>
    </ligand>
</feature>
<feature type="binding site" evidence="16">
    <location>
        <begin position="7"/>
        <end position="14"/>
    </location>
    <ligand>
        <name>ATP</name>
        <dbReference type="ChEBI" id="CHEBI:30616"/>
    </ligand>
</feature>
<evidence type="ECO:0000256" key="8">
    <source>
        <dbReference type="ARBA" id="ARBA00022679"/>
    </source>
</evidence>
<dbReference type="AlphaFoldDB" id="A0A2U2PLN9"/>
<dbReference type="GO" id="GO:0004594">
    <property type="term" value="F:pantothenate kinase activity"/>
    <property type="evidence" value="ECO:0007669"/>
    <property type="project" value="UniProtKB-UniRule"/>
</dbReference>
<comment type="pathway">
    <text evidence="4 16">Cofactor biosynthesis; coenzyme A biosynthesis; CoA from (R)-pantothenate: step 1/5.</text>
</comment>
<evidence type="ECO:0000313" key="17">
    <source>
        <dbReference type="EMBL" id="PWG82323.1"/>
    </source>
</evidence>
<keyword evidence="12 16" id="KW-0630">Potassium</keyword>
<feature type="binding site" evidence="16">
    <location>
        <position position="116"/>
    </location>
    <ligand>
        <name>K(+)</name>
        <dbReference type="ChEBI" id="CHEBI:29103"/>
    </ligand>
</feature>
<evidence type="ECO:0000256" key="9">
    <source>
        <dbReference type="ARBA" id="ARBA00022741"/>
    </source>
</evidence>
<keyword evidence="7 16" id="KW-0963">Cytoplasm</keyword>
<evidence type="ECO:0000256" key="5">
    <source>
        <dbReference type="ARBA" id="ARBA00011738"/>
    </source>
</evidence>
<dbReference type="HAMAP" id="MF_01274">
    <property type="entry name" value="Pantothen_kinase_3"/>
    <property type="match status" value="1"/>
</dbReference>
<comment type="subcellular location">
    <subcellularLocation>
        <location evidence="3 16">Cytoplasm</location>
    </subcellularLocation>
</comment>
<keyword evidence="8 16" id="KW-0808">Transferase</keyword>
<dbReference type="SUPFAM" id="SSF53067">
    <property type="entry name" value="Actin-like ATPase domain"/>
    <property type="match status" value="2"/>
</dbReference>
<feature type="binding site" evidence="16">
    <location>
        <position position="119"/>
    </location>
    <ligand>
        <name>ATP</name>
        <dbReference type="ChEBI" id="CHEBI:30616"/>
    </ligand>
</feature>
<keyword evidence="16" id="KW-0479">Metal-binding</keyword>
<comment type="function">
    <text evidence="16">Catalyzes the phosphorylation of pantothenate (Pan), the first step in CoA biosynthesis.</text>
</comment>
<comment type="catalytic activity">
    <reaction evidence="1 16">
        <text>(R)-pantothenate + ATP = (R)-4'-phosphopantothenate + ADP + H(+)</text>
        <dbReference type="Rhea" id="RHEA:16373"/>
        <dbReference type="ChEBI" id="CHEBI:10986"/>
        <dbReference type="ChEBI" id="CHEBI:15378"/>
        <dbReference type="ChEBI" id="CHEBI:29032"/>
        <dbReference type="ChEBI" id="CHEBI:30616"/>
        <dbReference type="ChEBI" id="CHEBI:456216"/>
        <dbReference type="EC" id="2.7.1.33"/>
    </reaction>
</comment>
<keyword evidence="10 16" id="KW-0418">Kinase</keyword>
<evidence type="ECO:0000256" key="3">
    <source>
        <dbReference type="ARBA" id="ARBA00004496"/>
    </source>
</evidence>
<dbReference type="CDD" id="cd24015">
    <property type="entry name" value="ASKHA_NBD_PanK-III"/>
    <property type="match status" value="1"/>
</dbReference>
<evidence type="ECO:0000256" key="10">
    <source>
        <dbReference type="ARBA" id="ARBA00022777"/>
    </source>
</evidence>
<evidence type="ECO:0000256" key="11">
    <source>
        <dbReference type="ARBA" id="ARBA00022840"/>
    </source>
</evidence>
<gene>
    <name evidence="16" type="primary">coaX</name>
    <name evidence="17" type="ORF">DDR33_00165</name>
</gene>
<comment type="similarity">
    <text evidence="14 16">Belongs to the type III pantothenate kinase family.</text>
</comment>
<dbReference type="Gene3D" id="3.30.420.40">
    <property type="match status" value="1"/>
</dbReference>
<comment type="caution">
    <text evidence="17">The sequence shown here is derived from an EMBL/GenBank/DDBJ whole genome shotgun (WGS) entry which is preliminary data.</text>
</comment>
<evidence type="ECO:0000256" key="14">
    <source>
        <dbReference type="ARBA" id="ARBA00038036"/>
    </source>
</evidence>
<evidence type="ECO:0000256" key="7">
    <source>
        <dbReference type="ARBA" id="ARBA00022490"/>
    </source>
</evidence>
<dbReference type="PANTHER" id="PTHR34265:SF1">
    <property type="entry name" value="TYPE III PANTOTHENATE KINASE"/>
    <property type="match status" value="1"/>
</dbReference>
<evidence type="ECO:0000256" key="6">
    <source>
        <dbReference type="ARBA" id="ARBA00012102"/>
    </source>
</evidence>
<feature type="binding site" evidence="16">
    <location>
        <begin position="93"/>
        <end position="96"/>
    </location>
    <ligand>
        <name>substrate</name>
    </ligand>
</feature>
<comment type="cofactor">
    <cofactor evidence="2">
        <name>K(+)</name>
        <dbReference type="ChEBI" id="CHEBI:29103"/>
    </cofactor>
</comment>
<reference evidence="17 18" key="1">
    <citation type="submission" date="2018-04" db="EMBL/GenBank/DDBJ databases">
        <title>Pedobacter chongqingensis sp. nov., isolated from a rottenly hemp rope.</title>
        <authorList>
            <person name="Cai Y."/>
        </authorList>
    </citation>
    <scope>NUCLEOTIDE SEQUENCE [LARGE SCALE GENOMIC DNA]</scope>
    <source>
        <strain evidence="17 18">FJ4-8</strain>
    </source>
</reference>
<sequence>MFNLVVDIGNTFSKVAVFKDRQILELEVSENLSADHLAGWFQKYPLSNAVLSTVRKDAGEPGAFLQSRCRYIEFSTKISAGIINHYKTPSTLGLDRYAAVIGAKALLPERDCLVIDAGTCITYDFIDSKGNYWGGSISPGIGMRFRAMNTFTGRLPLIEFDESFQEEYGLDTADALLSGVNNGIFFEVKGFIEQYSRNWPQAKVLLCGGDVNFFDRRLKNSIFAASIKAEPNLVLIGLNEVIHQYND</sequence>
<dbReference type="Proteomes" id="UP000245647">
    <property type="component" value="Unassembled WGS sequence"/>
</dbReference>
<evidence type="ECO:0000256" key="4">
    <source>
        <dbReference type="ARBA" id="ARBA00005225"/>
    </source>
</evidence>
<keyword evidence="18" id="KW-1185">Reference proteome</keyword>
<keyword evidence="11 16" id="KW-0067">ATP-binding</keyword>
<feature type="binding site" evidence="16">
    <location>
        <position position="172"/>
    </location>
    <ligand>
        <name>substrate</name>
    </ligand>
</feature>
<evidence type="ECO:0000256" key="2">
    <source>
        <dbReference type="ARBA" id="ARBA00001958"/>
    </source>
</evidence>
<evidence type="ECO:0000313" key="18">
    <source>
        <dbReference type="Proteomes" id="UP000245647"/>
    </source>
</evidence>
<dbReference type="GO" id="GO:0005524">
    <property type="term" value="F:ATP binding"/>
    <property type="evidence" value="ECO:0007669"/>
    <property type="project" value="UniProtKB-UniRule"/>
</dbReference>
<comment type="subunit">
    <text evidence="5 16">Homodimer.</text>
</comment>
<dbReference type="PANTHER" id="PTHR34265">
    <property type="entry name" value="TYPE III PANTOTHENATE KINASE"/>
    <property type="match status" value="1"/>
</dbReference>
<evidence type="ECO:0000256" key="15">
    <source>
        <dbReference type="ARBA" id="ARBA00040883"/>
    </source>
</evidence>
<protein>
    <recommendedName>
        <fullName evidence="15 16">Type III pantothenate kinase</fullName>
        <ecNumber evidence="6 16">2.7.1.33</ecNumber>
    </recommendedName>
    <alternativeName>
        <fullName evidence="16">PanK-III</fullName>
    </alternativeName>
    <alternativeName>
        <fullName evidence="16">Pantothenic acid kinase</fullName>
    </alternativeName>
</protein>
<dbReference type="Pfam" id="PF03309">
    <property type="entry name" value="Pan_kinase"/>
    <property type="match status" value="1"/>
</dbReference>
<accession>A0A2U2PLN9</accession>
<keyword evidence="9 16" id="KW-0547">Nucleotide-binding</keyword>
<dbReference type="UniPathway" id="UPA00241">
    <property type="reaction ID" value="UER00352"/>
</dbReference>
<keyword evidence="13 16" id="KW-0173">Coenzyme A biosynthesis</keyword>
<dbReference type="EC" id="2.7.1.33" evidence="6 16"/>
<dbReference type="GO" id="GO:0015937">
    <property type="term" value="P:coenzyme A biosynthetic process"/>
    <property type="evidence" value="ECO:0007669"/>
    <property type="project" value="UniProtKB-UniRule"/>
</dbReference>
<feature type="active site" description="Proton acceptor" evidence="16">
    <location>
        <position position="95"/>
    </location>
</feature>
<dbReference type="InterPro" id="IPR004619">
    <property type="entry name" value="Type_III_PanK"/>
</dbReference>
<evidence type="ECO:0000256" key="1">
    <source>
        <dbReference type="ARBA" id="ARBA00001206"/>
    </source>
</evidence>
<dbReference type="GO" id="GO:0046872">
    <property type="term" value="F:metal ion binding"/>
    <property type="evidence" value="ECO:0007669"/>
    <property type="project" value="UniProtKB-KW"/>
</dbReference>
<comment type="cofactor">
    <cofactor evidence="16">
        <name>NH4(+)</name>
        <dbReference type="ChEBI" id="CHEBI:28938"/>
    </cofactor>
    <cofactor evidence="16">
        <name>K(+)</name>
        <dbReference type="ChEBI" id="CHEBI:29103"/>
    </cofactor>
    <text evidence="16">A monovalent cation. Ammonium or potassium.</text>
</comment>